<organism evidence="1 2">
    <name type="scientific">Micromonospora fluostatini</name>
    <dbReference type="NCBI Taxonomy" id="1629071"/>
    <lineage>
        <taxon>Bacteria</taxon>
        <taxon>Bacillati</taxon>
        <taxon>Actinomycetota</taxon>
        <taxon>Actinomycetes</taxon>
        <taxon>Micromonosporales</taxon>
        <taxon>Micromonosporaceae</taxon>
        <taxon>Micromonospora</taxon>
    </lineage>
</organism>
<feature type="non-terminal residue" evidence="1">
    <location>
        <position position="1"/>
    </location>
</feature>
<keyword evidence="2" id="KW-1185">Reference proteome</keyword>
<accession>A0ABY2DGZ4</accession>
<gene>
    <name evidence="1" type="ORF">E1091_11155</name>
</gene>
<dbReference type="Gene3D" id="1.10.357.10">
    <property type="entry name" value="Tetracycline Repressor, domain 2"/>
    <property type="match status" value="1"/>
</dbReference>
<dbReference type="Proteomes" id="UP000295626">
    <property type="component" value="Unassembled WGS sequence"/>
</dbReference>
<comment type="caution">
    <text evidence="1">The sequence shown here is derived from an EMBL/GenBank/DDBJ whole genome shotgun (WGS) entry which is preliminary data.</text>
</comment>
<protein>
    <submittedName>
        <fullName evidence="1">TetR family transcriptional regulator</fullName>
    </submittedName>
</protein>
<dbReference type="EMBL" id="SMKE01000367">
    <property type="protein sequence ID" value="TDB94254.1"/>
    <property type="molecule type" value="Genomic_DNA"/>
</dbReference>
<name>A0ABY2DGZ4_9ACTN</name>
<sequence>PAHRIAADQKHWLRTLFEELATVAGCAEPATLAVWLLVLHEGALATQPLTLDTLSAGTDLARDLVRARLPAGGTDGPR</sequence>
<proteinExistence type="predicted"/>
<evidence type="ECO:0000313" key="2">
    <source>
        <dbReference type="Proteomes" id="UP000295626"/>
    </source>
</evidence>
<reference evidence="1 2" key="1">
    <citation type="submission" date="2019-02" db="EMBL/GenBank/DDBJ databases">
        <title>Draft genome sequences of novel Actinobacteria.</title>
        <authorList>
            <person name="Sahin N."/>
            <person name="Ay H."/>
            <person name="Saygin H."/>
        </authorList>
    </citation>
    <scope>NUCLEOTIDE SEQUENCE [LARGE SCALE GENOMIC DNA]</scope>
    <source>
        <strain evidence="1 2">JCM 30529</strain>
    </source>
</reference>
<evidence type="ECO:0000313" key="1">
    <source>
        <dbReference type="EMBL" id="TDB94254.1"/>
    </source>
</evidence>